<dbReference type="eggNOG" id="ENOG5032Y0V">
    <property type="taxonomic scope" value="Bacteria"/>
</dbReference>
<keyword evidence="1" id="KW-1133">Transmembrane helix</keyword>
<accession>E6XBZ4</accession>
<evidence type="ECO:0000313" key="2">
    <source>
        <dbReference type="EMBL" id="ADV49999.1"/>
    </source>
</evidence>
<keyword evidence="3" id="KW-1185">Reference proteome</keyword>
<dbReference type="KEGG" id="cao:Celal_2716"/>
<organism evidence="2 3">
    <name type="scientific">Cellulophaga algicola (strain DSM 14237 / IC166 / ACAM 630)</name>
    <dbReference type="NCBI Taxonomy" id="688270"/>
    <lineage>
        <taxon>Bacteria</taxon>
        <taxon>Pseudomonadati</taxon>
        <taxon>Bacteroidota</taxon>
        <taxon>Flavobacteriia</taxon>
        <taxon>Flavobacteriales</taxon>
        <taxon>Flavobacteriaceae</taxon>
        <taxon>Cellulophaga</taxon>
    </lineage>
</organism>
<feature type="transmembrane region" description="Helical" evidence="1">
    <location>
        <begin position="58"/>
        <end position="77"/>
    </location>
</feature>
<dbReference type="OrthoDB" id="582675at2"/>
<reference evidence="2 3" key="1">
    <citation type="journal article" date="2010" name="Stand. Genomic Sci.">
        <title>Complete genome sequence of Cellulophaga algicola type strain (IC166).</title>
        <authorList>
            <person name="Abt B."/>
            <person name="Lu M."/>
            <person name="Misra M."/>
            <person name="Han C."/>
            <person name="Nolan M."/>
            <person name="Lucas S."/>
            <person name="Hammon N."/>
            <person name="Deshpande S."/>
            <person name="Cheng J.F."/>
            <person name="Tapia R."/>
            <person name="Goodwin L."/>
            <person name="Pitluck S."/>
            <person name="Liolios K."/>
            <person name="Pagani I."/>
            <person name="Ivanova N."/>
            <person name="Mavromatis K."/>
            <person name="Ovchinikova G."/>
            <person name="Pati A."/>
            <person name="Chen A."/>
            <person name="Palaniappan K."/>
            <person name="Land M."/>
            <person name="Hauser L."/>
            <person name="Chang Y.J."/>
            <person name="Jeffries C.D."/>
            <person name="Detter J.C."/>
            <person name="Brambilla E."/>
            <person name="Rohde M."/>
            <person name="Tindall B.J."/>
            <person name="Goker M."/>
            <person name="Woyke T."/>
            <person name="Bristow J."/>
            <person name="Eisen J.A."/>
            <person name="Markowitz V."/>
            <person name="Hugenholtz P."/>
            <person name="Kyrpides N.C."/>
            <person name="Klenk H.P."/>
            <person name="Lapidus A."/>
        </authorList>
    </citation>
    <scope>NUCLEOTIDE SEQUENCE [LARGE SCALE GENOMIC DNA]</scope>
    <source>
        <strain evidence="3">DSM 14237 / IC166 / ACAM 630</strain>
    </source>
</reference>
<feature type="transmembrane region" description="Helical" evidence="1">
    <location>
        <begin position="16"/>
        <end position="38"/>
    </location>
</feature>
<proteinExistence type="predicted"/>
<keyword evidence="1" id="KW-0472">Membrane</keyword>
<dbReference type="HOGENOM" id="CLU_112305_0_0_10"/>
<gene>
    <name evidence="2" type="ordered locus">Celal_2716</name>
</gene>
<dbReference type="AlphaFoldDB" id="E6XBZ4"/>
<dbReference type="RefSeq" id="WP_013551470.1">
    <property type="nucleotide sequence ID" value="NC_014934.1"/>
</dbReference>
<dbReference type="EMBL" id="CP002453">
    <property type="protein sequence ID" value="ADV49999.1"/>
    <property type="molecule type" value="Genomic_DNA"/>
</dbReference>
<evidence type="ECO:0000313" key="3">
    <source>
        <dbReference type="Proteomes" id="UP000008634"/>
    </source>
</evidence>
<protein>
    <submittedName>
        <fullName evidence="2">Uncharacterized protein</fullName>
    </submittedName>
</protein>
<sequence length="171" mass="19768">MKESPLFYEEQKFTQWWLWLLLLSPIVILGYTLVKPILEQSNQVNDNFSFSLTPSNDFWISLVIMLVVLMLFILLKLKTTVSPEYIKISFFPLFSKKWNWSDITSAEIVRYGFVGYGVRLSLTYGTVYNIKGDQGLAIHLKNGKKIMIGTQKSNELAQLIKKKIKFTVTST</sequence>
<name>E6XBZ4_CELAD</name>
<dbReference type="Proteomes" id="UP000008634">
    <property type="component" value="Chromosome"/>
</dbReference>
<evidence type="ECO:0000256" key="1">
    <source>
        <dbReference type="SAM" id="Phobius"/>
    </source>
</evidence>
<keyword evidence="1" id="KW-0812">Transmembrane</keyword>